<organism evidence="2 3">
    <name type="scientific">Agreia bicolorata</name>
    <dbReference type="NCBI Taxonomy" id="110935"/>
    <lineage>
        <taxon>Bacteria</taxon>
        <taxon>Bacillati</taxon>
        <taxon>Actinomycetota</taxon>
        <taxon>Actinomycetes</taxon>
        <taxon>Micrococcales</taxon>
        <taxon>Microbacteriaceae</taxon>
        <taxon>Agreia</taxon>
    </lineage>
</organism>
<gene>
    <name evidence="2" type="ORF">SAMN06295879_1179</name>
</gene>
<name>A0A1T4XJJ8_9MICO</name>
<keyword evidence="1" id="KW-1133">Transmembrane helix</keyword>
<evidence type="ECO:0000313" key="3">
    <source>
        <dbReference type="Proteomes" id="UP000189735"/>
    </source>
</evidence>
<dbReference type="AlphaFoldDB" id="A0A1T4XJJ8"/>
<dbReference type="EMBL" id="FUYG01000003">
    <property type="protein sequence ID" value="SKA89338.1"/>
    <property type="molecule type" value="Genomic_DNA"/>
</dbReference>
<reference evidence="3" key="1">
    <citation type="submission" date="2017-02" db="EMBL/GenBank/DDBJ databases">
        <authorList>
            <person name="Varghese N."/>
            <person name="Submissions S."/>
        </authorList>
    </citation>
    <scope>NUCLEOTIDE SEQUENCE [LARGE SCALE GENOMIC DNA]</scope>
    <source>
        <strain evidence="3">VKM Ac-2052</strain>
    </source>
</reference>
<dbReference type="RefSeq" id="WP_161793730.1">
    <property type="nucleotide sequence ID" value="NZ_FUYG01000003.1"/>
</dbReference>
<proteinExistence type="predicted"/>
<sequence>MPIELAQTGLTVSTYIVLGLVVLLVGAALFIVARALRRHNKNNQL</sequence>
<dbReference type="Proteomes" id="UP000189735">
    <property type="component" value="Unassembled WGS sequence"/>
</dbReference>
<evidence type="ECO:0000256" key="1">
    <source>
        <dbReference type="SAM" id="Phobius"/>
    </source>
</evidence>
<protein>
    <submittedName>
        <fullName evidence="2">LPXTG-motif cell wall anchor domain-containing protein</fullName>
    </submittedName>
</protein>
<keyword evidence="1" id="KW-0472">Membrane</keyword>
<accession>A0A1T4XJJ8</accession>
<evidence type="ECO:0000313" key="2">
    <source>
        <dbReference type="EMBL" id="SKA89338.1"/>
    </source>
</evidence>
<keyword evidence="1" id="KW-0812">Transmembrane</keyword>
<feature type="transmembrane region" description="Helical" evidence="1">
    <location>
        <begin position="12"/>
        <end position="36"/>
    </location>
</feature>